<dbReference type="InterPro" id="IPR011051">
    <property type="entry name" value="RmlC_Cupin_sf"/>
</dbReference>
<keyword evidence="3" id="KW-1185">Reference proteome</keyword>
<dbReference type="RefSeq" id="WP_386732536.1">
    <property type="nucleotide sequence ID" value="NZ_JBHSTP010000003.1"/>
</dbReference>
<dbReference type="SUPFAM" id="SSF51182">
    <property type="entry name" value="RmlC-like cupins"/>
    <property type="match status" value="1"/>
</dbReference>
<dbReference type="Proteomes" id="UP001596306">
    <property type="component" value="Unassembled WGS sequence"/>
</dbReference>
<reference evidence="3" key="1">
    <citation type="journal article" date="2019" name="Int. J. Syst. Evol. Microbiol.">
        <title>The Global Catalogue of Microorganisms (GCM) 10K type strain sequencing project: providing services to taxonomists for standard genome sequencing and annotation.</title>
        <authorList>
            <consortium name="The Broad Institute Genomics Platform"/>
            <consortium name="The Broad Institute Genome Sequencing Center for Infectious Disease"/>
            <person name="Wu L."/>
            <person name="Ma J."/>
        </authorList>
    </citation>
    <scope>NUCLEOTIDE SEQUENCE [LARGE SCALE GENOMIC DNA]</scope>
    <source>
        <strain evidence="3">CCUG 43304</strain>
    </source>
</reference>
<dbReference type="InterPro" id="IPR014710">
    <property type="entry name" value="RmlC-like_jellyroll"/>
</dbReference>
<evidence type="ECO:0000313" key="3">
    <source>
        <dbReference type="Proteomes" id="UP001596306"/>
    </source>
</evidence>
<accession>A0ABW1VJP1</accession>
<evidence type="ECO:0000256" key="1">
    <source>
        <dbReference type="SAM" id="MobiDB-lite"/>
    </source>
</evidence>
<sequence length="243" mass="27362">MPIYTRETLQTERLPWVEIHDFEFHHLGRTMVTNNHSITADESGHVPYWGYYQDRPLQASIRLQPTTAKDRITVVSGQVQVESEHGRVTLHKRDYFDIPATGATITNSGQSMAEFVRVMGDWDHTVRNEICMFRPGNPCDYHYHDGDEYWLVFRGHFTLDYNGLKVPVGPGELLAAGKGFAHGALDPEEAMNAIVMAMPLEDGKRDGHLNHGNQGEPTPGRDVPESVWDGLRARSTGDVIIPD</sequence>
<protein>
    <recommendedName>
        <fullName evidence="4">Cupin 2 conserved barrel domain-containing protein</fullName>
    </recommendedName>
</protein>
<dbReference type="EMBL" id="JBHSTP010000003">
    <property type="protein sequence ID" value="MFC6357097.1"/>
    <property type="molecule type" value="Genomic_DNA"/>
</dbReference>
<gene>
    <name evidence="2" type="ORF">ACFQB0_13380</name>
</gene>
<name>A0ABW1VJP1_9MICO</name>
<proteinExistence type="predicted"/>
<dbReference type="Gene3D" id="2.60.120.10">
    <property type="entry name" value="Jelly Rolls"/>
    <property type="match status" value="1"/>
</dbReference>
<evidence type="ECO:0000313" key="2">
    <source>
        <dbReference type="EMBL" id="MFC6357097.1"/>
    </source>
</evidence>
<evidence type="ECO:0008006" key="4">
    <source>
        <dbReference type="Google" id="ProtNLM"/>
    </source>
</evidence>
<comment type="caution">
    <text evidence="2">The sequence shown here is derived from an EMBL/GenBank/DDBJ whole genome shotgun (WGS) entry which is preliminary data.</text>
</comment>
<organism evidence="2 3">
    <name type="scientific">Luethyella okanaganae</name>
    <dbReference type="NCBI Taxonomy" id="69372"/>
    <lineage>
        <taxon>Bacteria</taxon>
        <taxon>Bacillati</taxon>
        <taxon>Actinomycetota</taxon>
        <taxon>Actinomycetes</taxon>
        <taxon>Micrococcales</taxon>
        <taxon>Microbacteriaceae</taxon>
        <taxon>Luethyella</taxon>
    </lineage>
</organism>
<feature type="region of interest" description="Disordered" evidence="1">
    <location>
        <begin position="203"/>
        <end position="228"/>
    </location>
</feature>